<dbReference type="Proteomes" id="UP000190777">
    <property type="component" value="Unassembled WGS sequence"/>
</dbReference>
<keyword evidence="3" id="KW-1185">Reference proteome</keyword>
<evidence type="ECO:0000313" key="3">
    <source>
        <dbReference type="Proteomes" id="UP000190777"/>
    </source>
</evidence>
<dbReference type="AlphaFoldDB" id="A0A378QU99"/>
<dbReference type="EMBL" id="UGQF01000001">
    <property type="protein sequence ID" value="STZ03874.1"/>
    <property type="molecule type" value="Genomic_DNA"/>
</dbReference>
<evidence type="ECO:0000313" key="4">
    <source>
        <dbReference type="Proteomes" id="UP000254618"/>
    </source>
</evidence>
<dbReference type="Proteomes" id="UP000254618">
    <property type="component" value="Unassembled WGS sequence"/>
</dbReference>
<gene>
    <name evidence="1" type="ORF">B5J93_01310</name>
    <name evidence="2" type="ORF">NCTC11012_02129</name>
</gene>
<organism evidence="2 4">
    <name type="scientific">Moraxella equi</name>
    <dbReference type="NCBI Taxonomy" id="60442"/>
    <lineage>
        <taxon>Bacteria</taxon>
        <taxon>Pseudomonadati</taxon>
        <taxon>Pseudomonadota</taxon>
        <taxon>Gammaproteobacteria</taxon>
        <taxon>Moraxellales</taxon>
        <taxon>Moraxellaceae</taxon>
        <taxon>Moraxella</taxon>
    </lineage>
</organism>
<reference evidence="2 4" key="2">
    <citation type="submission" date="2018-06" db="EMBL/GenBank/DDBJ databases">
        <authorList>
            <consortium name="Pathogen Informatics"/>
            <person name="Doyle S."/>
        </authorList>
    </citation>
    <scope>NUCLEOTIDE SEQUENCE [LARGE SCALE GENOMIC DNA]</scope>
    <source>
        <strain evidence="2 4">NCTC11012</strain>
    </source>
</reference>
<proteinExistence type="predicted"/>
<reference evidence="1 3" key="1">
    <citation type="submission" date="2017-03" db="EMBL/GenBank/DDBJ databases">
        <title>Draft genome sequence of Moraxella equi CCUG 4950T type strain.</title>
        <authorList>
            <person name="Salva-Serra F."/>
            <person name="Engstrom-Jakobsson H."/>
            <person name="Thorell K."/>
            <person name="Jaen-Luchoro D."/>
            <person name="Gonzales-Siles L."/>
            <person name="Karlsson R."/>
            <person name="Yazdan S."/>
            <person name="Boulund F."/>
            <person name="Johnning A."/>
            <person name="Engstrand L."/>
            <person name="Kristiansson E."/>
            <person name="Moore E."/>
        </authorList>
    </citation>
    <scope>NUCLEOTIDE SEQUENCE [LARGE SCALE GENOMIC DNA]</scope>
    <source>
        <strain evidence="1 3">CCUG 4950</strain>
    </source>
</reference>
<protein>
    <submittedName>
        <fullName evidence="2">Uncharacterized protein</fullName>
    </submittedName>
</protein>
<dbReference type="EMBL" id="MXAP01000013">
    <property type="protein sequence ID" value="OPH40006.1"/>
    <property type="molecule type" value="Genomic_DNA"/>
</dbReference>
<evidence type="ECO:0000313" key="1">
    <source>
        <dbReference type="EMBL" id="OPH40006.1"/>
    </source>
</evidence>
<accession>A0A378QU99</accession>
<evidence type="ECO:0000313" key="2">
    <source>
        <dbReference type="EMBL" id="STZ03874.1"/>
    </source>
</evidence>
<sequence length="253" mass="30005">MTKKSILCIVEGEVSEVKILNKINKEYIGENIEFVPIRTNIYHFYHAYLKYYDNEIDNNNETFLFLQEYDKSGVIKHKKRRDFLAIYLFMDLDRHEPLAQDYLNCLPAMLSIFNNHSENGKLYISYPMVEAFQHPILGKETSLIELGSQYKTYINQNRLKEFSGIKFISKENLNLSFIAYIKQMNYLLSDVFNFPQDYQIDDWSQSNVYANQLNKYIKPNNEVLVLSPFSLFLLEYLGEKLFNEWQAINNESI</sequence>
<name>A0A378QU99_9GAMM</name>
<dbReference type="RefSeq" id="WP_079324066.1">
    <property type="nucleotide sequence ID" value="NZ_MXAP01000013.1"/>
</dbReference>